<protein>
    <recommendedName>
        <fullName evidence="3">DNA binding HTH domain-containing protein</fullName>
    </recommendedName>
</protein>
<organism evidence="1 2">
    <name type="scientific">Devosia neptuniae</name>
    <dbReference type="NCBI Taxonomy" id="191302"/>
    <lineage>
        <taxon>Bacteria</taxon>
        <taxon>Pseudomonadati</taxon>
        <taxon>Pseudomonadota</taxon>
        <taxon>Alphaproteobacteria</taxon>
        <taxon>Hyphomicrobiales</taxon>
        <taxon>Devosiaceae</taxon>
        <taxon>Devosia</taxon>
    </lineage>
</organism>
<dbReference type="EMBL" id="CP104965">
    <property type="protein sequence ID" value="UXN68447.1"/>
    <property type="molecule type" value="Genomic_DNA"/>
</dbReference>
<reference evidence="1 2" key="1">
    <citation type="submission" date="2022-09" db="EMBL/GenBank/DDBJ databases">
        <title>Interaction between co-microsymbionts with complementary sets of symbiotic genes in legume-rhizobium systems.</title>
        <authorList>
            <person name="Safronova V."/>
            <person name="Sazanova A."/>
            <person name="Afonin A."/>
            <person name="Chirak E."/>
        </authorList>
    </citation>
    <scope>NUCLEOTIDE SEQUENCE [LARGE SCALE GENOMIC DNA]</scope>
    <source>
        <strain evidence="1 2">A18/4-1</strain>
    </source>
</reference>
<evidence type="ECO:0000313" key="1">
    <source>
        <dbReference type="EMBL" id="UXN68447.1"/>
    </source>
</evidence>
<proteinExistence type="predicted"/>
<evidence type="ECO:0000313" key="2">
    <source>
        <dbReference type="Proteomes" id="UP001061862"/>
    </source>
</evidence>
<evidence type="ECO:0008006" key="3">
    <source>
        <dbReference type="Google" id="ProtNLM"/>
    </source>
</evidence>
<gene>
    <name evidence="1" type="ORF">N8A98_14380</name>
</gene>
<dbReference type="Proteomes" id="UP001061862">
    <property type="component" value="Chromosome"/>
</dbReference>
<name>A0ABY6C8J8_9HYPH</name>
<keyword evidence="2" id="KW-1185">Reference proteome</keyword>
<dbReference type="RefSeq" id="WP_262166321.1">
    <property type="nucleotide sequence ID" value="NZ_CP104965.1"/>
</dbReference>
<accession>A0ABY6C8J8</accession>
<sequence>METVPVGKGDVVFGLPVQDRKLHSARSASEEYGITSQTLKKRLRALGVEGRTVAGPNDSIFIFEASSFEDQLRETEEGMTKRVALKYLGLKPAVGETNLLCRAGSARAFARRKRQQSERLCQSDLDAFG</sequence>